<dbReference type="RefSeq" id="WP_047036146.1">
    <property type="nucleotide sequence ID" value="NZ_CP011404.1"/>
</dbReference>
<proteinExistence type="predicted"/>
<accession>A0A0F7Q0K9</accession>
<evidence type="ECO:0000259" key="1">
    <source>
        <dbReference type="Pfam" id="PF15542"/>
    </source>
</evidence>
<protein>
    <recommendedName>
        <fullName evidence="1">Bacterial toxin 50 domain-containing protein</fullName>
    </recommendedName>
</protein>
<name>A0A0F7Q0K9_9LACO</name>
<dbReference type="EMBL" id="CP011404">
    <property type="protein sequence ID" value="AKI05270.1"/>
    <property type="molecule type" value="Genomic_DNA"/>
</dbReference>
<dbReference type="Pfam" id="PF15542">
    <property type="entry name" value="Ntox50"/>
    <property type="match status" value="1"/>
</dbReference>
<keyword evidence="2" id="KW-0614">Plasmid</keyword>
<dbReference type="PATRIC" id="fig|1194971.3.peg.1737"/>
<evidence type="ECO:0000313" key="3">
    <source>
        <dbReference type="Proteomes" id="UP000035027"/>
    </source>
</evidence>
<dbReference type="Proteomes" id="UP000035027">
    <property type="component" value="Plasmid pR1"/>
</dbReference>
<geneLocation type="plasmid" evidence="2 3">
    <name>pR1</name>
</geneLocation>
<organism evidence="2 3">
    <name type="scientific">Ligilactobacillus salivarius str. Ren</name>
    <dbReference type="NCBI Taxonomy" id="1194971"/>
    <lineage>
        <taxon>Bacteria</taxon>
        <taxon>Bacillati</taxon>
        <taxon>Bacillota</taxon>
        <taxon>Bacilli</taxon>
        <taxon>Lactobacillales</taxon>
        <taxon>Lactobacillaceae</taxon>
        <taxon>Ligilactobacillus</taxon>
    </lineage>
</organism>
<feature type="domain" description="Bacterial toxin 50" evidence="1">
    <location>
        <begin position="15"/>
        <end position="77"/>
    </location>
</feature>
<sequence length="86" mass="9876">MAKILHKTDFNGNISEKEIDEWYYKYKGTGEFEFSRNGESLPTEVINLSKVVAIDNKGRKLNGIKIHYSKTGVHLVPWKGDSNDFK</sequence>
<gene>
    <name evidence="2" type="ORF">LsR_01752</name>
</gene>
<evidence type="ECO:0000313" key="2">
    <source>
        <dbReference type="EMBL" id="AKI05270.1"/>
    </source>
</evidence>
<dbReference type="AlphaFoldDB" id="A0A0F7Q0K9"/>
<dbReference type="InterPro" id="IPR029100">
    <property type="entry name" value="Ntox50"/>
</dbReference>
<reference evidence="2 3" key="1">
    <citation type="submission" date="2015-04" db="EMBL/GenBank/DDBJ databases">
        <title>Complete genome sequence of Lactobacillus salivarius Ren, a probiotic strain with antitumor activity.</title>
        <authorList>
            <person name="Sun E."/>
            <person name="Zhao L."/>
            <person name="Liu S."/>
            <person name="Zhang M."/>
            <person name="Guo H."/>
            <person name="Ren F."/>
        </authorList>
    </citation>
    <scope>NUCLEOTIDE SEQUENCE [LARGE SCALE GENOMIC DNA]</scope>
    <source>
        <strain evidence="2 3">Ren</strain>
        <plasmid evidence="2 3">pR1</plasmid>
    </source>
</reference>